<sequence length="115" mass="13127">MLETEDRVSRIEALCRRRRANIDMDWLGDDRYTKVDERGHKIREQTADHDLTAMYKPGVSTTGQLWILRTEAELLADGVDLDNPHIPASEDILEEAVDKIEADGHEPAWEVVDGE</sequence>
<gene>
    <name evidence="1" type="ORF">NDI56_04080</name>
</gene>
<name>A0ABU2F8L5_9EURY</name>
<dbReference type="Proteomes" id="UP001259659">
    <property type="component" value="Unassembled WGS sequence"/>
</dbReference>
<keyword evidence="2" id="KW-1185">Reference proteome</keyword>
<dbReference type="EMBL" id="JAMQON010000001">
    <property type="protein sequence ID" value="MDS0258589.1"/>
    <property type="molecule type" value="Genomic_DNA"/>
</dbReference>
<proteinExistence type="predicted"/>
<evidence type="ECO:0000313" key="1">
    <source>
        <dbReference type="EMBL" id="MDS0258589.1"/>
    </source>
</evidence>
<accession>A0ABU2F8L5</accession>
<reference evidence="1 2" key="1">
    <citation type="submission" date="2022-06" db="EMBL/GenBank/DDBJ databases">
        <title>Haloarcula sp. a new haloarchaeum isolate from saline soil.</title>
        <authorList>
            <person name="Strakova D."/>
            <person name="Galisteo C."/>
            <person name="Sanchez-Porro C."/>
            <person name="Ventosa A."/>
        </authorList>
    </citation>
    <scope>NUCLEOTIDE SEQUENCE [LARGE SCALE GENOMIC DNA]</scope>
    <source>
        <strain evidence="1 2">S1CR25-12</strain>
    </source>
</reference>
<comment type="caution">
    <text evidence="1">The sequence shown here is derived from an EMBL/GenBank/DDBJ whole genome shotgun (WGS) entry which is preliminary data.</text>
</comment>
<evidence type="ECO:0000313" key="2">
    <source>
        <dbReference type="Proteomes" id="UP001259659"/>
    </source>
</evidence>
<organism evidence="1 2">
    <name type="scientific">Haloarcula saliterrae</name>
    <dbReference type="NCBI Taxonomy" id="2950534"/>
    <lineage>
        <taxon>Archaea</taxon>
        <taxon>Methanobacteriati</taxon>
        <taxon>Methanobacteriota</taxon>
        <taxon>Stenosarchaea group</taxon>
        <taxon>Halobacteria</taxon>
        <taxon>Halobacteriales</taxon>
        <taxon>Haloarculaceae</taxon>
        <taxon>Haloarcula</taxon>
    </lineage>
</organism>
<protein>
    <submittedName>
        <fullName evidence="1">Uncharacterized protein</fullName>
    </submittedName>
</protein>
<dbReference type="RefSeq" id="WP_310918154.1">
    <property type="nucleotide sequence ID" value="NZ_JAMQON010000001.1"/>
</dbReference>